<protein>
    <submittedName>
        <fullName evidence="2">Uncharacterized protein</fullName>
    </submittedName>
</protein>
<organism evidence="2 3">
    <name type="scientific">Corallococcus soli</name>
    <dbReference type="NCBI Taxonomy" id="2710757"/>
    <lineage>
        <taxon>Bacteria</taxon>
        <taxon>Pseudomonadati</taxon>
        <taxon>Myxococcota</taxon>
        <taxon>Myxococcia</taxon>
        <taxon>Myxococcales</taxon>
        <taxon>Cystobacterineae</taxon>
        <taxon>Myxococcaceae</taxon>
        <taxon>Corallococcus</taxon>
    </lineage>
</organism>
<proteinExistence type="predicted"/>
<evidence type="ECO:0000313" key="3">
    <source>
        <dbReference type="Proteomes" id="UP001516472"/>
    </source>
</evidence>
<evidence type="ECO:0000256" key="1">
    <source>
        <dbReference type="SAM" id="Phobius"/>
    </source>
</evidence>
<dbReference type="EMBL" id="JAAIYO010000006">
    <property type="protein sequence ID" value="MBE4750839.1"/>
    <property type="molecule type" value="Genomic_DNA"/>
</dbReference>
<keyword evidence="1" id="KW-1133">Transmembrane helix</keyword>
<dbReference type="Proteomes" id="UP001516472">
    <property type="component" value="Unassembled WGS sequence"/>
</dbReference>
<reference evidence="2 3" key="1">
    <citation type="submission" date="2020-02" db="EMBL/GenBank/DDBJ databases">
        <authorList>
            <person name="Babadi Z.K."/>
            <person name="Risdian C."/>
            <person name="Ebrahimipour G.H."/>
            <person name="Wink J."/>
        </authorList>
    </citation>
    <scope>NUCLEOTIDE SEQUENCE [LARGE SCALE GENOMIC DNA]</scope>
    <source>
        <strain evidence="2 3">ZKHCc1 1396</strain>
    </source>
</reference>
<keyword evidence="3" id="KW-1185">Reference proteome</keyword>
<feature type="transmembrane region" description="Helical" evidence="1">
    <location>
        <begin position="6"/>
        <end position="29"/>
    </location>
</feature>
<accession>A0ABR9PSK1</accession>
<gene>
    <name evidence="2" type="ORF">G4177_21960</name>
</gene>
<keyword evidence="1" id="KW-0472">Membrane</keyword>
<evidence type="ECO:0000313" key="2">
    <source>
        <dbReference type="EMBL" id="MBE4750839.1"/>
    </source>
</evidence>
<keyword evidence="1" id="KW-0812">Transmembrane</keyword>
<sequence>MSIQEAVVAIMLTVLIGIPFLGLTLRFALKPLVDTWLRVREAQAGGARGPELEALRARVAHLEYMLDLHGMLERPVTPTLGSPEPLERLAPVARLGRERV</sequence>
<dbReference type="RefSeq" id="WP_193428028.1">
    <property type="nucleotide sequence ID" value="NZ_CBCSIP010000456.1"/>
</dbReference>
<comment type="caution">
    <text evidence="2">The sequence shown here is derived from an EMBL/GenBank/DDBJ whole genome shotgun (WGS) entry which is preliminary data.</text>
</comment>
<name>A0ABR9PSK1_9BACT</name>